<dbReference type="Proteomes" id="UP000013827">
    <property type="component" value="Unassembled WGS sequence"/>
</dbReference>
<feature type="region of interest" description="Disordered" evidence="1">
    <location>
        <begin position="134"/>
        <end position="259"/>
    </location>
</feature>
<protein>
    <submittedName>
        <fullName evidence="2">Uncharacterized protein</fullName>
    </submittedName>
</protein>
<keyword evidence="3" id="KW-1185">Reference proteome</keyword>
<dbReference type="HOGENOM" id="CLU_1075326_0_0_1"/>
<dbReference type="AlphaFoldDB" id="A0A0D3J396"/>
<reference evidence="3" key="1">
    <citation type="journal article" date="2013" name="Nature">
        <title>Pan genome of the phytoplankton Emiliania underpins its global distribution.</title>
        <authorList>
            <person name="Read B.A."/>
            <person name="Kegel J."/>
            <person name="Klute M.J."/>
            <person name="Kuo A."/>
            <person name="Lefebvre S.C."/>
            <person name="Maumus F."/>
            <person name="Mayer C."/>
            <person name="Miller J."/>
            <person name="Monier A."/>
            <person name="Salamov A."/>
            <person name="Young J."/>
            <person name="Aguilar M."/>
            <person name="Claverie J.M."/>
            <person name="Frickenhaus S."/>
            <person name="Gonzalez K."/>
            <person name="Herman E.K."/>
            <person name="Lin Y.C."/>
            <person name="Napier J."/>
            <person name="Ogata H."/>
            <person name="Sarno A.F."/>
            <person name="Shmutz J."/>
            <person name="Schroeder D."/>
            <person name="de Vargas C."/>
            <person name="Verret F."/>
            <person name="von Dassow P."/>
            <person name="Valentin K."/>
            <person name="Van de Peer Y."/>
            <person name="Wheeler G."/>
            <person name="Dacks J.B."/>
            <person name="Delwiche C.F."/>
            <person name="Dyhrman S.T."/>
            <person name="Glockner G."/>
            <person name="John U."/>
            <person name="Richards T."/>
            <person name="Worden A.Z."/>
            <person name="Zhang X."/>
            <person name="Grigoriev I.V."/>
            <person name="Allen A.E."/>
            <person name="Bidle K."/>
            <person name="Borodovsky M."/>
            <person name="Bowler C."/>
            <person name="Brownlee C."/>
            <person name="Cock J.M."/>
            <person name="Elias M."/>
            <person name="Gladyshev V.N."/>
            <person name="Groth M."/>
            <person name="Guda C."/>
            <person name="Hadaegh A."/>
            <person name="Iglesias-Rodriguez M.D."/>
            <person name="Jenkins J."/>
            <person name="Jones B.M."/>
            <person name="Lawson T."/>
            <person name="Leese F."/>
            <person name="Lindquist E."/>
            <person name="Lobanov A."/>
            <person name="Lomsadze A."/>
            <person name="Malik S.B."/>
            <person name="Marsh M.E."/>
            <person name="Mackinder L."/>
            <person name="Mock T."/>
            <person name="Mueller-Roeber B."/>
            <person name="Pagarete A."/>
            <person name="Parker M."/>
            <person name="Probert I."/>
            <person name="Quesneville H."/>
            <person name="Raines C."/>
            <person name="Rensing S.A."/>
            <person name="Riano-Pachon D.M."/>
            <person name="Richier S."/>
            <person name="Rokitta S."/>
            <person name="Shiraiwa Y."/>
            <person name="Soanes D.M."/>
            <person name="van der Giezen M."/>
            <person name="Wahlund T.M."/>
            <person name="Williams B."/>
            <person name="Wilson W."/>
            <person name="Wolfe G."/>
            <person name="Wurch L.L."/>
        </authorList>
    </citation>
    <scope>NUCLEOTIDE SEQUENCE</scope>
</reference>
<reference evidence="2" key="2">
    <citation type="submission" date="2024-10" db="UniProtKB">
        <authorList>
            <consortium name="EnsemblProtists"/>
        </authorList>
    </citation>
    <scope>IDENTIFICATION</scope>
</reference>
<dbReference type="EnsemblProtists" id="EOD17981">
    <property type="protein sequence ID" value="EOD17981"/>
    <property type="gene ID" value="EMIHUDRAFT_432237"/>
</dbReference>
<dbReference type="PaxDb" id="2903-EOD17981"/>
<accession>A0A0D3J396</accession>
<evidence type="ECO:0000313" key="3">
    <source>
        <dbReference type="Proteomes" id="UP000013827"/>
    </source>
</evidence>
<name>A0A0D3J396_EMIH1</name>
<evidence type="ECO:0000313" key="2">
    <source>
        <dbReference type="EnsemblProtists" id="EOD17981"/>
    </source>
</evidence>
<evidence type="ECO:0000256" key="1">
    <source>
        <dbReference type="SAM" id="MobiDB-lite"/>
    </source>
</evidence>
<feature type="region of interest" description="Disordered" evidence="1">
    <location>
        <begin position="105"/>
        <end position="124"/>
    </location>
</feature>
<dbReference type="RefSeq" id="XP_005770410.1">
    <property type="nucleotide sequence ID" value="XM_005770353.1"/>
</dbReference>
<dbReference type="KEGG" id="ehx:EMIHUDRAFT_432237"/>
<sequence length="259" mass="27061">MSSERRDDERPVLHTSAAMLTNAQDAWARLYPGQAIVQFDSEESFMSWANTEPELMGVLSDSTGADGAQPLHWYERREPTDTGQRNPACTLAVAHTFGNPAATTATATGGSATHADASSSAAAATRPAATVAAVGSGAPVRRRISGQLPVSRASHDSEDKREFESPSFGDRARAHAASATTVTDAGSCIDWATRLQVSDKEESESESESETRRGAGVGRSNTSSSSSSSSGKPPPSPSSGARFSRSLARENMRCAASGP</sequence>
<dbReference type="GeneID" id="19045982"/>
<feature type="compositionally biased region" description="Basic and acidic residues" evidence="1">
    <location>
        <begin position="153"/>
        <end position="164"/>
    </location>
</feature>
<proteinExistence type="predicted"/>
<organism evidence="2 3">
    <name type="scientific">Emiliania huxleyi (strain CCMP1516)</name>
    <dbReference type="NCBI Taxonomy" id="280463"/>
    <lineage>
        <taxon>Eukaryota</taxon>
        <taxon>Haptista</taxon>
        <taxon>Haptophyta</taxon>
        <taxon>Prymnesiophyceae</taxon>
        <taxon>Isochrysidales</taxon>
        <taxon>Noelaerhabdaceae</taxon>
        <taxon>Emiliania</taxon>
    </lineage>
</organism>